<keyword evidence="5" id="KW-0469">Meiosis</keyword>
<feature type="compositionally biased region" description="Acidic residues" evidence="6">
    <location>
        <begin position="229"/>
        <end position="253"/>
    </location>
</feature>
<dbReference type="STRING" id="1257118.L8H1D9"/>
<evidence type="ECO:0000256" key="6">
    <source>
        <dbReference type="SAM" id="MobiDB-lite"/>
    </source>
</evidence>
<accession>L8H1D9</accession>
<dbReference type="VEuPathDB" id="AmoebaDB:ACA1_369130"/>
<feature type="compositionally biased region" description="Basic and acidic residues" evidence="6">
    <location>
        <begin position="10"/>
        <end position="21"/>
    </location>
</feature>
<gene>
    <name evidence="8" type="ORF">ACA1_369130</name>
</gene>
<comment type="subcellular location">
    <subcellularLocation>
        <location evidence="2">Chromosome</location>
    </subcellularLocation>
    <subcellularLocation>
        <location evidence="1">Nucleus</location>
    </subcellularLocation>
</comment>
<dbReference type="OrthoDB" id="1928087at2759"/>
<feature type="region of interest" description="Disordered" evidence="6">
    <location>
        <begin position="1"/>
        <end position="22"/>
    </location>
</feature>
<dbReference type="InterPro" id="IPR003511">
    <property type="entry name" value="HORMA_dom"/>
</dbReference>
<evidence type="ECO:0000313" key="9">
    <source>
        <dbReference type="Proteomes" id="UP000011083"/>
    </source>
</evidence>
<evidence type="ECO:0000256" key="3">
    <source>
        <dbReference type="ARBA" id="ARBA00022454"/>
    </source>
</evidence>
<keyword evidence="4" id="KW-0539">Nucleus</keyword>
<dbReference type="AlphaFoldDB" id="L8H1D9"/>
<evidence type="ECO:0000256" key="2">
    <source>
        <dbReference type="ARBA" id="ARBA00004286"/>
    </source>
</evidence>
<dbReference type="KEGG" id="acan:ACA1_369130"/>
<dbReference type="PROSITE" id="PS50815">
    <property type="entry name" value="HORMA"/>
    <property type="match status" value="1"/>
</dbReference>
<dbReference type="GO" id="GO:0051321">
    <property type="term" value="P:meiotic cell cycle"/>
    <property type="evidence" value="ECO:0007669"/>
    <property type="project" value="UniProtKB-KW"/>
</dbReference>
<name>L8H1D9_ACACF</name>
<feature type="region of interest" description="Disordered" evidence="6">
    <location>
        <begin position="190"/>
        <end position="253"/>
    </location>
</feature>
<proteinExistence type="predicted"/>
<keyword evidence="9" id="KW-1185">Reference proteome</keyword>
<evidence type="ECO:0000259" key="7">
    <source>
        <dbReference type="PROSITE" id="PS50815"/>
    </source>
</evidence>
<feature type="domain" description="HORMA" evidence="7">
    <location>
        <begin position="1"/>
        <end position="188"/>
    </location>
</feature>
<feature type="region of interest" description="Disordered" evidence="6">
    <location>
        <begin position="308"/>
        <end position="338"/>
    </location>
</feature>
<dbReference type="InterPro" id="IPR036570">
    <property type="entry name" value="HORMA_dom_sf"/>
</dbReference>
<dbReference type="Gene3D" id="3.30.900.10">
    <property type="entry name" value="HORMA domain"/>
    <property type="match status" value="1"/>
</dbReference>
<feature type="compositionally biased region" description="Basic residues" evidence="6">
    <location>
        <begin position="419"/>
        <end position="430"/>
    </location>
</feature>
<dbReference type="GeneID" id="14919111"/>
<reference evidence="8 9" key="1">
    <citation type="journal article" date="2013" name="Genome Biol.">
        <title>Genome of Acanthamoeba castellanii highlights extensive lateral gene transfer and early evolution of tyrosine kinase signaling.</title>
        <authorList>
            <person name="Clarke M."/>
            <person name="Lohan A.J."/>
            <person name="Liu B."/>
            <person name="Lagkouvardos I."/>
            <person name="Roy S."/>
            <person name="Zafar N."/>
            <person name="Bertelli C."/>
            <person name="Schilde C."/>
            <person name="Kianianmomeni A."/>
            <person name="Burglin T.R."/>
            <person name="Frech C."/>
            <person name="Turcotte B."/>
            <person name="Kopec K.O."/>
            <person name="Synnott J.M."/>
            <person name="Choo C."/>
            <person name="Paponov I."/>
            <person name="Finkler A."/>
            <person name="Soon Heng Tan C."/>
            <person name="Hutchins A.P."/>
            <person name="Weinmeier T."/>
            <person name="Rattei T."/>
            <person name="Chu J.S."/>
            <person name="Gimenez G."/>
            <person name="Irimia M."/>
            <person name="Rigden D.J."/>
            <person name="Fitzpatrick D.A."/>
            <person name="Lorenzo-Morales J."/>
            <person name="Bateman A."/>
            <person name="Chiu C.H."/>
            <person name="Tang P."/>
            <person name="Hegemann P."/>
            <person name="Fromm H."/>
            <person name="Raoult D."/>
            <person name="Greub G."/>
            <person name="Miranda-Saavedra D."/>
            <person name="Chen N."/>
            <person name="Nash P."/>
            <person name="Ginger M.L."/>
            <person name="Horn M."/>
            <person name="Schaap P."/>
            <person name="Caler L."/>
            <person name="Loftus B."/>
        </authorList>
    </citation>
    <scope>NUCLEOTIDE SEQUENCE [LARGE SCALE GENOMIC DNA]</scope>
    <source>
        <strain evidence="8 9">Neff</strain>
    </source>
</reference>
<evidence type="ECO:0000256" key="5">
    <source>
        <dbReference type="ARBA" id="ARBA00023254"/>
    </source>
</evidence>
<dbReference type="Proteomes" id="UP000011083">
    <property type="component" value="Unassembled WGS sequence"/>
</dbReference>
<evidence type="ECO:0000256" key="4">
    <source>
        <dbReference type="ARBA" id="ARBA00023242"/>
    </source>
</evidence>
<dbReference type="EMBL" id="KB007960">
    <property type="protein sequence ID" value="ELR18181.1"/>
    <property type="molecule type" value="Genomic_DNA"/>
</dbReference>
<dbReference type="SUPFAM" id="SSF56019">
    <property type="entry name" value="The spindle assembly checkpoint protein mad2"/>
    <property type="match status" value="1"/>
</dbReference>
<dbReference type="GO" id="GO:0005694">
    <property type="term" value="C:chromosome"/>
    <property type="evidence" value="ECO:0007669"/>
    <property type="project" value="UniProtKB-SubCell"/>
</dbReference>
<feature type="region of interest" description="Disordered" evidence="6">
    <location>
        <begin position="385"/>
        <end position="430"/>
    </location>
</feature>
<dbReference type="Pfam" id="PF02301">
    <property type="entry name" value="HORMA"/>
    <property type="match status" value="1"/>
</dbReference>
<organism evidence="8 9">
    <name type="scientific">Acanthamoeba castellanii (strain ATCC 30010 / Neff)</name>
    <dbReference type="NCBI Taxonomy" id="1257118"/>
    <lineage>
        <taxon>Eukaryota</taxon>
        <taxon>Amoebozoa</taxon>
        <taxon>Discosea</taxon>
        <taxon>Longamoebia</taxon>
        <taxon>Centramoebida</taxon>
        <taxon>Acanthamoebidae</taxon>
        <taxon>Acanthamoeba</taxon>
    </lineage>
</organism>
<dbReference type="PANTHER" id="PTHR48225">
    <property type="entry name" value="HORMA DOMAIN-CONTAINING PROTEIN 1"/>
    <property type="match status" value="1"/>
</dbReference>
<dbReference type="RefSeq" id="XP_004340201.1">
    <property type="nucleotide sequence ID" value="XM_004340153.1"/>
</dbReference>
<dbReference type="GO" id="GO:0005634">
    <property type="term" value="C:nucleus"/>
    <property type="evidence" value="ECO:0007669"/>
    <property type="project" value="UniProtKB-SubCell"/>
</dbReference>
<evidence type="ECO:0000256" key="1">
    <source>
        <dbReference type="ARBA" id="ARBA00004123"/>
    </source>
</evidence>
<keyword evidence="3" id="KW-0158">Chromosome</keyword>
<dbReference type="PANTHER" id="PTHR48225:SF7">
    <property type="entry name" value="MEIOSIS-SPECIFIC PROTEIN HOP1"/>
    <property type="match status" value="1"/>
</dbReference>
<sequence length="466" mass="52353">MVRSFPSQYREARNRDPDRGAVPDCFADKSLAGIHIKSLLPQNGEDPEKENTLIECYNCAPTSFNLGMMRSSTNTKYCASSPNEDIVMKLSQTEGGAKKNKLDIRSNKYSKDEIKRAVQLSQTLKPLPATERYLQMKILYYDKVTPVEYEPKYFKQATWEEPFVFDSSPVKIKVGEIATPYHTLSMRLRTNKPHHNTHQTVDLFEDDGEGERTMPAEKTGAKYNVEMSSSDEEEEDSSDPDCEEEEKPDEDEQYAAVKAAVEAAGVCKLSFIKTQFPKLADQAINRFLVRMVQDKVLQLQDGEYKIFAQPPPARSPVLVGSPAPSSSPTPRSPSPSSTAIPEEIYKAALKALSSEDFMTAQKLRSLDILRRLQDEGFISRTISGNKGRRVVRHQATDSAGEKPAGPASPRVKRREQPAAKRKHSLLSRRLKNLELAHSQDSEADTVKCSRTAEPLVQKRRKLAKEE</sequence>
<protein>
    <recommendedName>
        <fullName evidence="7">HORMA domain-containing protein</fullName>
    </recommendedName>
</protein>
<dbReference type="InterPro" id="IPR051294">
    <property type="entry name" value="HORMA_MeioticProgression"/>
</dbReference>
<evidence type="ECO:0000313" key="8">
    <source>
        <dbReference type="EMBL" id="ELR18181.1"/>
    </source>
</evidence>